<keyword evidence="11" id="KW-1185">Reference proteome</keyword>
<comment type="similarity">
    <text evidence="2">Belongs to the RETICULATA family.</text>
</comment>
<feature type="compositionally biased region" description="Gly residues" evidence="9">
    <location>
        <begin position="1"/>
        <end position="22"/>
    </location>
</feature>
<reference evidence="10 11" key="1">
    <citation type="submission" date="2024-01" db="EMBL/GenBank/DDBJ databases">
        <title>The complete chloroplast genome sequence of Lithospermum erythrorhizon: insights into the phylogenetic relationship among Boraginaceae species and the maternal lineages of purple gromwells.</title>
        <authorList>
            <person name="Okada T."/>
            <person name="Watanabe K."/>
        </authorList>
    </citation>
    <scope>NUCLEOTIDE SEQUENCE [LARGE SCALE GENOMIC DNA]</scope>
</reference>
<organism evidence="10 11">
    <name type="scientific">Lithospermum erythrorhizon</name>
    <name type="common">Purple gromwell</name>
    <name type="synonym">Lithospermum officinale var. erythrorhizon</name>
    <dbReference type="NCBI Taxonomy" id="34254"/>
    <lineage>
        <taxon>Eukaryota</taxon>
        <taxon>Viridiplantae</taxon>
        <taxon>Streptophyta</taxon>
        <taxon>Embryophyta</taxon>
        <taxon>Tracheophyta</taxon>
        <taxon>Spermatophyta</taxon>
        <taxon>Magnoliopsida</taxon>
        <taxon>eudicotyledons</taxon>
        <taxon>Gunneridae</taxon>
        <taxon>Pentapetalae</taxon>
        <taxon>asterids</taxon>
        <taxon>lamiids</taxon>
        <taxon>Boraginales</taxon>
        <taxon>Boraginaceae</taxon>
        <taxon>Boraginoideae</taxon>
        <taxon>Lithospermeae</taxon>
        <taxon>Lithospermum</taxon>
    </lineage>
</organism>
<dbReference type="PANTHER" id="PTHR31620">
    <property type="entry name" value="PROTEIN RETICULATA-RELATED 2, CHLOROPLASTIC-RELATED"/>
    <property type="match status" value="1"/>
</dbReference>
<evidence type="ECO:0000313" key="11">
    <source>
        <dbReference type="Proteomes" id="UP001454036"/>
    </source>
</evidence>
<dbReference type="GO" id="GO:0031969">
    <property type="term" value="C:chloroplast membrane"/>
    <property type="evidence" value="ECO:0007669"/>
    <property type="project" value="UniProtKB-SubCell"/>
</dbReference>
<keyword evidence="6" id="KW-0809">Transit peptide</keyword>
<feature type="compositionally biased region" description="Basic and acidic residues" evidence="9">
    <location>
        <begin position="30"/>
        <end position="39"/>
    </location>
</feature>
<name>A0AAV3PT08_LITER</name>
<dbReference type="AlphaFoldDB" id="A0AAV3PT08"/>
<evidence type="ECO:0000256" key="7">
    <source>
        <dbReference type="ARBA" id="ARBA00022989"/>
    </source>
</evidence>
<protein>
    <submittedName>
        <fullName evidence="10">Uncharacterized protein</fullName>
    </submittedName>
</protein>
<evidence type="ECO:0000256" key="4">
    <source>
        <dbReference type="ARBA" id="ARBA00022640"/>
    </source>
</evidence>
<evidence type="ECO:0000256" key="1">
    <source>
        <dbReference type="ARBA" id="ARBA00004508"/>
    </source>
</evidence>
<evidence type="ECO:0000256" key="9">
    <source>
        <dbReference type="SAM" id="MobiDB-lite"/>
    </source>
</evidence>
<dbReference type="Proteomes" id="UP001454036">
    <property type="component" value="Unassembled WGS sequence"/>
</dbReference>
<evidence type="ECO:0000256" key="6">
    <source>
        <dbReference type="ARBA" id="ARBA00022946"/>
    </source>
</evidence>
<keyword evidence="3" id="KW-0150">Chloroplast</keyword>
<evidence type="ECO:0000256" key="3">
    <source>
        <dbReference type="ARBA" id="ARBA00022528"/>
    </source>
</evidence>
<evidence type="ECO:0000313" key="10">
    <source>
        <dbReference type="EMBL" id="GAA0154927.1"/>
    </source>
</evidence>
<keyword evidence="7" id="KW-1133">Transmembrane helix</keyword>
<comment type="subcellular location">
    <subcellularLocation>
        <location evidence="1">Plastid</location>
        <location evidence="1">Chloroplast membrane</location>
        <topology evidence="1">Multi-pass membrane protein</topology>
    </subcellularLocation>
</comment>
<comment type="caution">
    <text evidence="10">The sequence shown here is derived from an EMBL/GenBank/DDBJ whole genome shotgun (WGS) entry which is preliminary data.</text>
</comment>
<keyword evidence="8" id="KW-0472">Membrane</keyword>
<keyword evidence="5" id="KW-0812">Transmembrane</keyword>
<evidence type="ECO:0000256" key="8">
    <source>
        <dbReference type="ARBA" id="ARBA00023136"/>
    </source>
</evidence>
<dbReference type="EMBL" id="BAABME010002505">
    <property type="protein sequence ID" value="GAA0154927.1"/>
    <property type="molecule type" value="Genomic_DNA"/>
</dbReference>
<dbReference type="InterPro" id="IPR021825">
    <property type="entry name" value="RETICULATA-related"/>
</dbReference>
<dbReference type="Pfam" id="PF11891">
    <property type="entry name" value="RETICULATA-like"/>
    <property type="match status" value="1"/>
</dbReference>
<evidence type="ECO:0000256" key="2">
    <source>
        <dbReference type="ARBA" id="ARBA00010793"/>
    </source>
</evidence>
<accession>A0AAV3PT08</accession>
<evidence type="ECO:0000256" key="5">
    <source>
        <dbReference type="ARBA" id="ARBA00022692"/>
    </source>
</evidence>
<dbReference type="PANTHER" id="PTHR31620:SF8">
    <property type="entry name" value="PROTEIN RETICULATA-RELATED 4, CHLOROPLASTIC-LIKE"/>
    <property type="match status" value="1"/>
</dbReference>
<feature type="region of interest" description="Disordered" evidence="9">
    <location>
        <begin position="1"/>
        <end position="41"/>
    </location>
</feature>
<sequence>MHGGGSSGSGGGGGGSGGGGSSGNDDDDEHAGNKNREEAMMALAEGGRSLESIPKDLAGAIEDGRIPASIVDRFLELQKSPIMRWLIQFGGFRERLLADDLFLTKVAIECGVGIFTKTAAELEKRKENFSKELDFVFADVILEVFSWCE</sequence>
<keyword evidence="4" id="KW-0934">Plastid</keyword>
<gene>
    <name evidence="10" type="ORF">LIER_12770</name>
</gene>
<proteinExistence type="inferred from homology"/>